<protein>
    <recommendedName>
        <fullName evidence="2">DUF7704 domain-containing protein</fullName>
    </recommendedName>
</protein>
<keyword evidence="1" id="KW-1133">Transmembrane helix</keyword>
<accession>A0ABR0BL69</accession>
<keyword evidence="1" id="KW-0812">Transmembrane</keyword>
<feature type="transmembrane region" description="Helical" evidence="1">
    <location>
        <begin position="111"/>
        <end position="133"/>
    </location>
</feature>
<feature type="domain" description="DUF7704" evidence="2">
    <location>
        <begin position="30"/>
        <end position="174"/>
    </location>
</feature>
<dbReference type="PANTHER" id="PTHR37019:SF1">
    <property type="entry name" value="EXPERA DOMAIN-CONTAINING PROTEIN"/>
    <property type="match status" value="1"/>
</dbReference>
<keyword evidence="1" id="KW-0472">Membrane</keyword>
<organism evidence="3 4">
    <name type="scientific">Purpureocillium lilacinum</name>
    <name type="common">Paecilomyces lilacinus</name>
    <dbReference type="NCBI Taxonomy" id="33203"/>
    <lineage>
        <taxon>Eukaryota</taxon>
        <taxon>Fungi</taxon>
        <taxon>Dikarya</taxon>
        <taxon>Ascomycota</taxon>
        <taxon>Pezizomycotina</taxon>
        <taxon>Sordariomycetes</taxon>
        <taxon>Hypocreomycetidae</taxon>
        <taxon>Hypocreales</taxon>
        <taxon>Ophiocordycipitaceae</taxon>
        <taxon>Purpureocillium</taxon>
    </lineage>
</organism>
<dbReference type="Pfam" id="PF24803">
    <property type="entry name" value="DUF7704"/>
    <property type="match status" value="1"/>
</dbReference>
<evidence type="ECO:0000259" key="2">
    <source>
        <dbReference type="Pfam" id="PF24803"/>
    </source>
</evidence>
<evidence type="ECO:0000313" key="4">
    <source>
        <dbReference type="Proteomes" id="UP001287286"/>
    </source>
</evidence>
<comment type="caution">
    <text evidence="3">The sequence shown here is derived from an EMBL/GenBank/DDBJ whole genome shotgun (WGS) entry which is preliminary data.</text>
</comment>
<dbReference type="PANTHER" id="PTHR37019">
    <property type="entry name" value="CHROMOSOME 1, WHOLE GENOME SHOTGUN SEQUENCE"/>
    <property type="match status" value="1"/>
</dbReference>
<feature type="transmembrane region" description="Helical" evidence="1">
    <location>
        <begin position="84"/>
        <end position="104"/>
    </location>
</feature>
<sequence length="190" mass="20213">MQPSTYLLHEPIRPKAILKSSTMAHEPHPIPQLLRIPLLYIEPVLALNGALLLFLSPGRFLAAMSPRAASASVGGNDSLADVRVLTDQLAILQLLFAFNVGVLLRATRDAGVWRVACAGMLMSDVLHVLASVRELARGGQGSVGVGAWRAEEWVNFGVLVGMGLVRLAVVMGVGMRAARSGKDKNKGKTG</sequence>
<proteinExistence type="predicted"/>
<name>A0ABR0BL69_PURLI</name>
<dbReference type="Proteomes" id="UP001287286">
    <property type="component" value="Unassembled WGS sequence"/>
</dbReference>
<feature type="transmembrane region" description="Helical" evidence="1">
    <location>
        <begin position="153"/>
        <end position="178"/>
    </location>
</feature>
<evidence type="ECO:0000313" key="3">
    <source>
        <dbReference type="EMBL" id="KAK4083162.1"/>
    </source>
</evidence>
<gene>
    <name evidence="3" type="ORF">Purlil1_10974</name>
</gene>
<dbReference type="InterPro" id="IPR056121">
    <property type="entry name" value="DUF7704"/>
</dbReference>
<dbReference type="EMBL" id="JAWRVI010000060">
    <property type="protein sequence ID" value="KAK4083162.1"/>
    <property type="molecule type" value="Genomic_DNA"/>
</dbReference>
<keyword evidence="4" id="KW-1185">Reference proteome</keyword>
<feature type="transmembrane region" description="Helical" evidence="1">
    <location>
        <begin position="44"/>
        <end position="64"/>
    </location>
</feature>
<evidence type="ECO:0000256" key="1">
    <source>
        <dbReference type="SAM" id="Phobius"/>
    </source>
</evidence>
<reference evidence="3 4" key="1">
    <citation type="journal article" date="2024" name="Microbiol. Resour. Announc.">
        <title>Genome annotations for the ascomycete fungi Trichoderma harzianum, Trichoderma aggressivum, and Purpureocillium lilacinum.</title>
        <authorList>
            <person name="Beijen E.P.W."/>
            <person name="Ohm R.A."/>
        </authorList>
    </citation>
    <scope>NUCLEOTIDE SEQUENCE [LARGE SCALE GENOMIC DNA]</scope>
    <source>
        <strain evidence="3 4">CBS 150709</strain>
    </source>
</reference>